<name>A0ACB9IKQ8_9ASTR</name>
<organism evidence="1 2">
    <name type="scientific">Smallanthus sonchifolius</name>
    <dbReference type="NCBI Taxonomy" id="185202"/>
    <lineage>
        <taxon>Eukaryota</taxon>
        <taxon>Viridiplantae</taxon>
        <taxon>Streptophyta</taxon>
        <taxon>Embryophyta</taxon>
        <taxon>Tracheophyta</taxon>
        <taxon>Spermatophyta</taxon>
        <taxon>Magnoliopsida</taxon>
        <taxon>eudicotyledons</taxon>
        <taxon>Gunneridae</taxon>
        <taxon>Pentapetalae</taxon>
        <taxon>asterids</taxon>
        <taxon>campanulids</taxon>
        <taxon>Asterales</taxon>
        <taxon>Asteraceae</taxon>
        <taxon>Asteroideae</taxon>
        <taxon>Heliantheae alliance</taxon>
        <taxon>Millerieae</taxon>
        <taxon>Smallanthus</taxon>
    </lineage>
</organism>
<reference evidence="1 2" key="2">
    <citation type="journal article" date="2022" name="Mol. Ecol. Resour.">
        <title>The genomes of chicory, endive, great burdock and yacon provide insights into Asteraceae paleo-polyploidization history and plant inulin production.</title>
        <authorList>
            <person name="Fan W."/>
            <person name="Wang S."/>
            <person name="Wang H."/>
            <person name="Wang A."/>
            <person name="Jiang F."/>
            <person name="Liu H."/>
            <person name="Zhao H."/>
            <person name="Xu D."/>
            <person name="Zhang Y."/>
        </authorList>
    </citation>
    <scope>NUCLEOTIDE SEQUENCE [LARGE SCALE GENOMIC DNA]</scope>
    <source>
        <strain evidence="2">cv. Yunnan</strain>
        <tissue evidence="1">Leaves</tissue>
    </source>
</reference>
<reference evidence="2" key="1">
    <citation type="journal article" date="2022" name="Mol. Ecol. Resour.">
        <title>The genomes of chicory, endive, great burdock and yacon provide insights into Asteraceae palaeo-polyploidization history and plant inulin production.</title>
        <authorList>
            <person name="Fan W."/>
            <person name="Wang S."/>
            <person name="Wang H."/>
            <person name="Wang A."/>
            <person name="Jiang F."/>
            <person name="Liu H."/>
            <person name="Zhao H."/>
            <person name="Xu D."/>
            <person name="Zhang Y."/>
        </authorList>
    </citation>
    <scope>NUCLEOTIDE SEQUENCE [LARGE SCALE GENOMIC DNA]</scope>
    <source>
        <strain evidence="2">cv. Yunnan</strain>
    </source>
</reference>
<keyword evidence="2" id="KW-1185">Reference proteome</keyword>
<evidence type="ECO:0000313" key="2">
    <source>
        <dbReference type="Proteomes" id="UP001056120"/>
    </source>
</evidence>
<dbReference type="Proteomes" id="UP001056120">
    <property type="component" value="Linkage Group LG08"/>
</dbReference>
<comment type="caution">
    <text evidence="1">The sequence shown here is derived from an EMBL/GenBank/DDBJ whole genome shotgun (WGS) entry which is preliminary data.</text>
</comment>
<accession>A0ACB9IKQ8</accession>
<protein>
    <submittedName>
        <fullName evidence="1">Uncharacterized protein</fullName>
    </submittedName>
</protein>
<evidence type="ECO:0000313" key="1">
    <source>
        <dbReference type="EMBL" id="KAI3808128.1"/>
    </source>
</evidence>
<gene>
    <name evidence="1" type="ORF">L1987_24071</name>
</gene>
<sequence>MNFMNLQALYFKVKKDEEERLGKKGSKKRVPIQEEEETKAKKPNPSPTPTSSSVQQPYTLLPKPSTPPPKKSKPFHPAPTHQQPPLKKSKPTPKPEDSRDIVDWVYNPQDQRFEIFRGRTERRRSIHRSVDEVLQLPDSDLGRILELSKAHEPANEGGKLLVLAIKHYFNPSKDEIIDIKPLKSHSPFVSWSYNADLDEFTLTDVRKQTMRCSSKIIYKMPHKDIKTLSALPLNNPSKDPRGYEVERIVSHMQKLQQQSD</sequence>
<dbReference type="EMBL" id="CM042025">
    <property type="protein sequence ID" value="KAI3808128.1"/>
    <property type="molecule type" value="Genomic_DNA"/>
</dbReference>
<proteinExistence type="predicted"/>